<proteinExistence type="predicted"/>
<accession>G8I5U6</accession>
<name>G8I5U6_9CAUD</name>
<dbReference type="GeneID" id="18559514"/>
<dbReference type="Proteomes" id="UP000005860">
    <property type="component" value="Segment"/>
</dbReference>
<gene>
    <name evidence="1" type="primary">241</name>
    <name evidence="1" type="ORF">COURTHOUSE_241</name>
</gene>
<organism evidence="1 2">
    <name type="scientific">Mycobacterium phage Courthouse</name>
    <dbReference type="NCBI Taxonomy" id="2923000"/>
    <lineage>
        <taxon>Viruses</taxon>
        <taxon>Duplodnaviria</taxon>
        <taxon>Heunggongvirae</taxon>
        <taxon>Uroviricota</taxon>
        <taxon>Caudoviricetes</taxon>
        <taxon>Omegavirus</taxon>
        <taxon>Omegavirus courthouse</taxon>
    </lineage>
</organism>
<dbReference type="KEGG" id="vg:18559514"/>
<dbReference type="EMBL" id="JN698997">
    <property type="protein sequence ID" value="AER48090.1"/>
    <property type="molecule type" value="Genomic_DNA"/>
</dbReference>
<keyword evidence="2" id="KW-1185">Reference proteome</keyword>
<evidence type="ECO:0000313" key="2">
    <source>
        <dbReference type="Proteomes" id="UP000005860"/>
    </source>
</evidence>
<reference evidence="1 2" key="1">
    <citation type="journal article" date="2012" name="J. Virol.">
        <title>Complete Genome Sequences of 138 Mycobacteriophages.</title>
        <authorList>
            <consortium name="the Science Education Alliance Phage Hunters Advancing Genomics and Evolutionary Science Program"/>
            <consortium name="the KwaZulu-Natal Research Institute for Tuberculosis and HIV Mycobacterial Genetics Course Students"/>
            <consortium name="the Phage Hunters Integrating Research and Education Program"/>
            <person name="Hatfull G.F."/>
        </authorList>
    </citation>
    <scope>NUCLEOTIDE SEQUENCE [LARGE SCALE GENOMIC DNA]</scope>
</reference>
<sequence>MTGTDEGIGTMNGHAAFVNHDSRGYVAHCACGWQGRGTEEEAQWYAARHNRPVCICEPFTGAFTVREPGCRAH</sequence>
<protein>
    <submittedName>
        <fullName evidence="1">Uncharacterized protein</fullName>
    </submittedName>
</protein>
<evidence type="ECO:0000313" key="1">
    <source>
        <dbReference type="EMBL" id="AER48090.1"/>
    </source>
</evidence>
<dbReference type="RefSeq" id="YP_009012138.1">
    <property type="nucleotide sequence ID" value="NC_023690.1"/>
</dbReference>